<proteinExistence type="predicted"/>
<evidence type="ECO:0000256" key="6">
    <source>
        <dbReference type="ARBA" id="ARBA00023237"/>
    </source>
</evidence>
<dbReference type="Gene3D" id="2.60.40.1120">
    <property type="entry name" value="Carboxypeptidase-like, regulatory domain"/>
    <property type="match status" value="1"/>
</dbReference>
<dbReference type="InterPro" id="IPR057601">
    <property type="entry name" value="Oar-like_b-barrel"/>
</dbReference>
<reference evidence="10" key="2">
    <citation type="submission" date="2023-07" db="EMBL/GenBank/DDBJ databases">
        <title>Genome of Winogradskyella sp. E313.</title>
        <authorList>
            <person name="Zhou Y."/>
        </authorList>
    </citation>
    <scope>NUCLEOTIDE SEQUENCE [LARGE SCALE GENOMIC DNA]</scope>
    <source>
        <strain evidence="10">E313</strain>
    </source>
</reference>
<evidence type="ECO:0000256" key="5">
    <source>
        <dbReference type="ARBA" id="ARBA00023136"/>
    </source>
</evidence>
<dbReference type="InterPro" id="IPR037066">
    <property type="entry name" value="Plug_dom_sf"/>
</dbReference>
<sequence length="1065" mass="116965">MKKINQFLVLTVALLFATMSFAQGVTTSSLGGKITDDAGEPLPGATVVAVHVQTGTKYGAATGDDGFYRISNMRSGGPYKITISYVGFKDYVQENVFLQLGQSERISTALSESATALDEILIVGSSNDAFDTNKTGASTKITRKQVEALPNLSRGIADFARLTPQAQVIDDNEISIAGQNNRFNSFYVDGTINNDVFGLAGSGTNGGQTGVNPISIDAIESFQVSVAPYDVKIGGFAGGAINAVTRSGTNDWSGTTYYLLRNEDLAGRTPGDVDDRERLADFTAQTYGVSVGGPIIKDKLFFFLNYEGQDDETPQPFDESTFNGTPGAVDTVRNFLFNNFGYETGVTNSTNSLESDKFFLRLDYNINDKNKLSLRNNYIDALQTSTGRSSTGTINFANSGRIFESKTNTTTFEWSYSGKNTANNLILGYTNVRDDRNVLGDPFPTIEIRDDNGTRIFAGSEPFSTANKLDTDTFTLTNNFEIYSGRHTITLGTHNEYTDVANTFFGRNFGEYTYNSLEDFLNDDANEYRIGYSLIGGVGDNSQGIAEFDVFQLGLYVQDEVQFSDDFKLTAGLRFDVPFWSDGRENTDFNTRTVGLLEASGRDLQGARVGQGPDNTVHVSPRLGFNWDVNGENKTQIRGGLGIFTSRIPLVWPGGAFNNTGTTVGAFRTFDDALIPDFNPDVNTQQRPNDPFQGNVDLLAEDLRLPQVFKYSIAVDQKIWGGITLSGEIIFNESIHAVNFQNLNLGNSTFSTTGAGGRQNFGFSDGNLIDDTYEGIFLVSNTSAGDSWNANFSATKNFNSSFIDANISATFSYGESDVLFDGTSSQIISNWAFNESVNGSNNLPISTSDFDPGSRVISNAVVDFKWTPNIKTRLGLFYEGREGRPFSYVIGGRGSEDLIDDTGEGFLALPFVPSSFEEANLIDDGDFTAAQQWEALNAFISSDEHLRERRGQFAERNGSRSDWSHIIDLKFEQEFSLNINNKKHTLAFTADIFNFTNFLNEDWGRRFFTGGFDTATLLNFEGFAADGTTPQFTYNDRVASTINQIDDAGLQSSRWQMQFGVRYSF</sequence>
<feature type="domain" description="TonB-dependent transporter Oar-like beta-barrel" evidence="8">
    <location>
        <begin position="244"/>
        <end position="316"/>
    </location>
</feature>
<keyword evidence="9" id="KW-0675">Receptor</keyword>
<keyword evidence="10" id="KW-1185">Reference proteome</keyword>
<keyword evidence="7" id="KW-0732">Signal</keyword>
<reference evidence="10" key="1">
    <citation type="submission" date="2021-03" db="EMBL/GenBank/DDBJ databases">
        <title>Genome of Cognatishimia sp. F0-27.</title>
        <authorList>
            <person name="Ping X."/>
        </authorList>
    </citation>
    <scope>NUCLEOTIDE SEQUENCE [LARGE SCALE GENOMIC DNA]</scope>
    <source>
        <strain evidence="10">E313</strain>
    </source>
</reference>
<keyword evidence="4" id="KW-0812">Transmembrane</keyword>
<keyword evidence="5" id="KW-0472">Membrane</keyword>
<dbReference type="SUPFAM" id="SSF56935">
    <property type="entry name" value="Porins"/>
    <property type="match status" value="1"/>
</dbReference>
<name>A0ABS8EIB4_9FLAO</name>
<evidence type="ECO:0000313" key="10">
    <source>
        <dbReference type="Proteomes" id="UP000778797"/>
    </source>
</evidence>
<dbReference type="Pfam" id="PF25183">
    <property type="entry name" value="OMP_b-brl_4"/>
    <property type="match status" value="2"/>
</dbReference>
<dbReference type="SUPFAM" id="SSF49464">
    <property type="entry name" value="Carboxypeptidase regulatory domain-like"/>
    <property type="match status" value="1"/>
</dbReference>
<comment type="caution">
    <text evidence="9">The sequence shown here is derived from an EMBL/GenBank/DDBJ whole genome shotgun (WGS) entry which is preliminary data.</text>
</comment>
<dbReference type="Pfam" id="PF13620">
    <property type="entry name" value="CarboxypepD_reg"/>
    <property type="match status" value="1"/>
</dbReference>
<keyword evidence="6" id="KW-0998">Cell outer membrane</keyword>
<evidence type="ECO:0000256" key="2">
    <source>
        <dbReference type="ARBA" id="ARBA00022448"/>
    </source>
</evidence>
<dbReference type="RefSeq" id="WP_227475382.1">
    <property type="nucleotide sequence ID" value="NZ_JAFMPT010000001.1"/>
</dbReference>
<evidence type="ECO:0000256" key="3">
    <source>
        <dbReference type="ARBA" id="ARBA00022452"/>
    </source>
</evidence>
<protein>
    <submittedName>
        <fullName evidence="9">TonB-dependent receptor</fullName>
    </submittedName>
</protein>
<dbReference type="Gene3D" id="2.170.130.10">
    <property type="entry name" value="TonB-dependent receptor, plug domain"/>
    <property type="match status" value="1"/>
</dbReference>
<organism evidence="9 10">
    <name type="scientific">Winogradskyella immobilis</name>
    <dbReference type="NCBI Taxonomy" id="2816852"/>
    <lineage>
        <taxon>Bacteria</taxon>
        <taxon>Pseudomonadati</taxon>
        <taxon>Bacteroidota</taxon>
        <taxon>Flavobacteriia</taxon>
        <taxon>Flavobacteriales</taxon>
        <taxon>Flavobacteriaceae</taxon>
        <taxon>Winogradskyella</taxon>
    </lineage>
</organism>
<evidence type="ECO:0000256" key="4">
    <source>
        <dbReference type="ARBA" id="ARBA00022692"/>
    </source>
</evidence>
<comment type="subcellular location">
    <subcellularLocation>
        <location evidence="1">Cell outer membrane</location>
        <topology evidence="1">Multi-pass membrane protein</topology>
    </subcellularLocation>
</comment>
<dbReference type="InterPro" id="IPR039426">
    <property type="entry name" value="TonB-dep_rcpt-like"/>
</dbReference>
<keyword evidence="3" id="KW-1134">Transmembrane beta strand</keyword>
<dbReference type="InterPro" id="IPR036942">
    <property type="entry name" value="Beta-barrel_TonB_sf"/>
</dbReference>
<dbReference type="Proteomes" id="UP000778797">
    <property type="component" value="Unassembled WGS sequence"/>
</dbReference>
<feature type="chain" id="PRO_5046352593" evidence="7">
    <location>
        <begin position="23"/>
        <end position="1065"/>
    </location>
</feature>
<feature type="signal peptide" evidence="7">
    <location>
        <begin position="1"/>
        <end position="22"/>
    </location>
</feature>
<evidence type="ECO:0000256" key="7">
    <source>
        <dbReference type="SAM" id="SignalP"/>
    </source>
</evidence>
<feature type="domain" description="TonB-dependent transporter Oar-like beta-barrel" evidence="8">
    <location>
        <begin position="346"/>
        <end position="998"/>
    </location>
</feature>
<evidence type="ECO:0000259" key="8">
    <source>
        <dbReference type="Pfam" id="PF25183"/>
    </source>
</evidence>
<keyword evidence="2" id="KW-0813">Transport</keyword>
<evidence type="ECO:0000313" key="9">
    <source>
        <dbReference type="EMBL" id="MCC1482965.1"/>
    </source>
</evidence>
<dbReference type="EMBL" id="JAFMPT010000001">
    <property type="protein sequence ID" value="MCC1482965.1"/>
    <property type="molecule type" value="Genomic_DNA"/>
</dbReference>
<gene>
    <name evidence="9" type="ORF">J1C55_00045</name>
</gene>
<dbReference type="Gene3D" id="2.40.170.20">
    <property type="entry name" value="TonB-dependent receptor, beta-barrel domain"/>
    <property type="match status" value="1"/>
</dbReference>
<dbReference type="PANTHER" id="PTHR30069:SF46">
    <property type="entry name" value="OAR PROTEIN"/>
    <property type="match status" value="1"/>
</dbReference>
<dbReference type="PANTHER" id="PTHR30069">
    <property type="entry name" value="TONB-DEPENDENT OUTER MEMBRANE RECEPTOR"/>
    <property type="match status" value="1"/>
</dbReference>
<dbReference type="InterPro" id="IPR008969">
    <property type="entry name" value="CarboxyPept-like_regulatory"/>
</dbReference>
<evidence type="ECO:0000256" key="1">
    <source>
        <dbReference type="ARBA" id="ARBA00004571"/>
    </source>
</evidence>
<accession>A0ABS8EIB4</accession>